<keyword evidence="2" id="KW-0732">Signal</keyword>
<feature type="chain" id="PRO_5026197345" evidence="2">
    <location>
        <begin position="23"/>
        <end position="110"/>
    </location>
</feature>
<keyword evidence="4" id="KW-1185">Reference proteome</keyword>
<name>A0A6I3X837_9BURK</name>
<evidence type="ECO:0000313" key="3">
    <source>
        <dbReference type="EMBL" id="MUI11866.1"/>
    </source>
</evidence>
<dbReference type="EMBL" id="WNWM01000002">
    <property type="protein sequence ID" value="MUI11866.1"/>
    <property type="molecule type" value="Genomic_DNA"/>
</dbReference>
<feature type="transmembrane region" description="Helical" evidence="1">
    <location>
        <begin position="59"/>
        <end position="86"/>
    </location>
</feature>
<protein>
    <submittedName>
        <fullName evidence="3">Uncharacterized protein</fullName>
    </submittedName>
</protein>
<evidence type="ECO:0000313" key="4">
    <source>
        <dbReference type="Proteomes" id="UP000431684"/>
    </source>
</evidence>
<dbReference type="Proteomes" id="UP000431684">
    <property type="component" value="Unassembled WGS sequence"/>
</dbReference>
<reference evidence="3 4" key="1">
    <citation type="submission" date="2019-11" db="EMBL/GenBank/DDBJ databases">
        <title>Draft Genome Sequences of Six Type Strains of the Genus Massilia.</title>
        <authorList>
            <person name="Miess H."/>
            <person name="Frediansyah A."/>
            <person name="Goeker M."/>
            <person name="Gross H."/>
        </authorList>
    </citation>
    <scope>NUCLEOTIDE SEQUENCE [LARGE SCALE GENOMIC DNA]</scope>
    <source>
        <strain evidence="3 4">DSM 17513</strain>
    </source>
</reference>
<sequence length="110" mass="11178">MSRMLWVCLVAAGLLLARLAYAELDVAEATVAGPGTADLHVIGLHAGALATANGTLPEIVILVLLTAGLLAGLFGVAGLLGMLGWIPLPRAQRQCMPAAHAATGAINEKM</sequence>
<evidence type="ECO:0000256" key="2">
    <source>
        <dbReference type="SAM" id="SignalP"/>
    </source>
</evidence>
<proteinExistence type="predicted"/>
<dbReference type="AlphaFoldDB" id="A0A6I3X837"/>
<keyword evidence="1" id="KW-0812">Transmembrane</keyword>
<organism evidence="3 4">
    <name type="scientific">Pseudoduganella dura</name>
    <dbReference type="NCBI Taxonomy" id="321982"/>
    <lineage>
        <taxon>Bacteria</taxon>
        <taxon>Pseudomonadati</taxon>
        <taxon>Pseudomonadota</taxon>
        <taxon>Betaproteobacteria</taxon>
        <taxon>Burkholderiales</taxon>
        <taxon>Oxalobacteraceae</taxon>
        <taxon>Telluria group</taxon>
        <taxon>Pseudoduganella</taxon>
    </lineage>
</organism>
<keyword evidence="1" id="KW-1133">Transmembrane helix</keyword>
<feature type="signal peptide" evidence="2">
    <location>
        <begin position="1"/>
        <end position="22"/>
    </location>
</feature>
<accession>A0A6I3X837</accession>
<dbReference type="RefSeq" id="WP_155707881.1">
    <property type="nucleotide sequence ID" value="NZ_BMWU01000038.1"/>
</dbReference>
<keyword evidence="1" id="KW-0472">Membrane</keyword>
<evidence type="ECO:0000256" key="1">
    <source>
        <dbReference type="SAM" id="Phobius"/>
    </source>
</evidence>
<comment type="caution">
    <text evidence="3">The sequence shown here is derived from an EMBL/GenBank/DDBJ whole genome shotgun (WGS) entry which is preliminary data.</text>
</comment>
<gene>
    <name evidence="3" type="ORF">GJV26_05110</name>
</gene>